<reference evidence="1 2" key="1">
    <citation type="submission" date="2020-08" db="EMBL/GenBank/DDBJ databases">
        <title>Genomic Encyclopedia of Type Strains, Phase IV (KMG-IV): sequencing the most valuable type-strain genomes for metagenomic binning, comparative biology and taxonomic classification.</title>
        <authorList>
            <person name="Goeker M."/>
        </authorList>
    </citation>
    <scope>NUCLEOTIDE SEQUENCE [LARGE SCALE GENOMIC DNA]</scope>
    <source>
        <strain evidence="1 2">DSM 101791</strain>
    </source>
</reference>
<gene>
    <name evidence="1" type="ORF">HNQ09_000690</name>
</gene>
<evidence type="ECO:0000313" key="1">
    <source>
        <dbReference type="EMBL" id="MBB5233273.1"/>
    </source>
</evidence>
<keyword evidence="2" id="KW-1185">Reference proteome</keyword>
<proteinExistence type="predicted"/>
<dbReference type="AlphaFoldDB" id="A0A7W8GDC7"/>
<dbReference type="EMBL" id="JACHFN010000002">
    <property type="protein sequence ID" value="MBB5233273.1"/>
    <property type="molecule type" value="Genomic_DNA"/>
</dbReference>
<evidence type="ECO:0000313" key="2">
    <source>
        <dbReference type="Proteomes" id="UP000525389"/>
    </source>
</evidence>
<protein>
    <submittedName>
        <fullName evidence="1">Uncharacterized protein</fullName>
    </submittedName>
</protein>
<organism evidence="1 2">
    <name type="scientific">Deinococcus budaensis</name>
    <dbReference type="NCBI Taxonomy" id="1665626"/>
    <lineage>
        <taxon>Bacteria</taxon>
        <taxon>Thermotogati</taxon>
        <taxon>Deinococcota</taxon>
        <taxon>Deinococci</taxon>
        <taxon>Deinococcales</taxon>
        <taxon>Deinococcaceae</taxon>
        <taxon>Deinococcus</taxon>
    </lineage>
</organism>
<dbReference type="Proteomes" id="UP000525389">
    <property type="component" value="Unassembled WGS sequence"/>
</dbReference>
<sequence>MKGLREFIDWLREALKGAPQPQPVPVPVRVRERR</sequence>
<name>A0A7W8GDC7_9DEIO</name>
<comment type="caution">
    <text evidence="1">The sequence shown here is derived from an EMBL/GenBank/DDBJ whole genome shotgun (WGS) entry which is preliminary data.</text>
</comment>
<accession>A0A7W8GDC7</accession>